<comment type="catalytic activity">
    <reaction evidence="1 5">
        <text>[protein]-peptidylproline (omega=180) = [protein]-peptidylproline (omega=0)</text>
        <dbReference type="Rhea" id="RHEA:16237"/>
        <dbReference type="Rhea" id="RHEA-COMP:10747"/>
        <dbReference type="Rhea" id="RHEA-COMP:10748"/>
        <dbReference type="ChEBI" id="CHEBI:83833"/>
        <dbReference type="ChEBI" id="CHEBI:83834"/>
        <dbReference type="EC" id="5.2.1.8"/>
    </reaction>
</comment>
<keyword evidence="4 5" id="KW-0413">Isomerase</keyword>
<evidence type="ECO:0000313" key="8">
    <source>
        <dbReference type="EMBL" id="GMK57585.1"/>
    </source>
</evidence>
<organism evidence="8 9">
    <name type="scientific">Cutaneotrichosporon spelunceum</name>
    <dbReference type="NCBI Taxonomy" id="1672016"/>
    <lineage>
        <taxon>Eukaryota</taxon>
        <taxon>Fungi</taxon>
        <taxon>Dikarya</taxon>
        <taxon>Basidiomycota</taxon>
        <taxon>Agaricomycotina</taxon>
        <taxon>Tremellomycetes</taxon>
        <taxon>Trichosporonales</taxon>
        <taxon>Trichosporonaceae</taxon>
        <taxon>Cutaneotrichosporon</taxon>
    </lineage>
</organism>
<keyword evidence="9" id="KW-1185">Reference proteome</keyword>
<gene>
    <name evidence="8" type="primary">FPR2</name>
    <name evidence="8" type="ORF">CspeluHIS016_0404190</name>
</gene>
<evidence type="ECO:0000256" key="6">
    <source>
        <dbReference type="SAM" id="SignalP"/>
    </source>
</evidence>
<keyword evidence="3 5" id="KW-0697">Rotamase</keyword>
<evidence type="ECO:0000256" key="3">
    <source>
        <dbReference type="ARBA" id="ARBA00023110"/>
    </source>
</evidence>
<reference evidence="8" key="1">
    <citation type="journal article" date="2023" name="BMC Genomics">
        <title>Chromosome-level genome assemblies of Cutaneotrichosporon spp. (Trichosporonales, Basidiomycota) reveal imbalanced evolution between nucleotide sequences and chromosome synteny.</title>
        <authorList>
            <person name="Kobayashi Y."/>
            <person name="Kayamori A."/>
            <person name="Aoki K."/>
            <person name="Shiwa Y."/>
            <person name="Matsutani M."/>
            <person name="Fujita N."/>
            <person name="Sugita T."/>
            <person name="Iwasaki W."/>
            <person name="Tanaka N."/>
            <person name="Takashima M."/>
        </authorList>
    </citation>
    <scope>NUCLEOTIDE SEQUENCE</scope>
    <source>
        <strain evidence="8">HIS016</strain>
    </source>
</reference>
<dbReference type="InterPro" id="IPR046357">
    <property type="entry name" value="PPIase_dom_sf"/>
</dbReference>
<sequence>MVSFIAQILTLALAGYVAAAELDIKVVEVPDSCPIKTRKGDKLAMHYTGTLEDGSKFDSSRDRNSPLDFTLGAGMVIRGWDEGLKDMCIGEKRILNIPYDMAYGETGFPPIIPPKSNLIFDVELVDIKNRKATKGEL</sequence>
<dbReference type="PANTHER" id="PTHR45779">
    <property type="entry name" value="PEPTIDYLPROLYL ISOMERASE"/>
    <property type="match status" value="1"/>
</dbReference>
<evidence type="ECO:0000313" key="9">
    <source>
        <dbReference type="Proteomes" id="UP001222932"/>
    </source>
</evidence>
<dbReference type="Gene3D" id="3.10.50.40">
    <property type="match status" value="1"/>
</dbReference>
<evidence type="ECO:0000256" key="1">
    <source>
        <dbReference type="ARBA" id="ARBA00000971"/>
    </source>
</evidence>
<evidence type="ECO:0000256" key="5">
    <source>
        <dbReference type="PROSITE-ProRule" id="PRU00277"/>
    </source>
</evidence>
<dbReference type="PROSITE" id="PS50059">
    <property type="entry name" value="FKBP_PPIASE"/>
    <property type="match status" value="1"/>
</dbReference>
<protein>
    <recommendedName>
        <fullName evidence="2 5">peptidylprolyl isomerase</fullName>
        <ecNumber evidence="2 5">5.2.1.8</ecNumber>
    </recommendedName>
</protein>
<feature type="domain" description="PPIase FKBP-type" evidence="7">
    <location>
        <begin position="40"/>
        <end position="128"/>
    </location>
</feature>
<dbReference type="Pfam" id="PF00254">
    <property type="entry name" value="FKBP_C"/>
    <property type="match status" value="1"/>
</dbReference>
<reference evidence="8" key="2">
    <citation type="submission" date="2023-06" db="EMBL/GenBank/DDBJ databases">
        <authorList>
            <person name="Kobayashi Y."/>
            <person name="Kayamori A."/>
            <person name="Aoki K."/>
            <person name="Shiwa Y."/>
            <person name="Fujita N."/>
            <person name="Sugita T."/>
            <person name="Iwasaki W."/>
            <person name="Tanaka N."/>
            <person name="Takashima M."/>
        </authorList>
    </citation>
    <scope>NUCLEOTIDE SEQUENCE</scope>
    <source>
        <strain evidence="8">HIS016</strain>
    </source>
</reference>
<dbReference type="SUPFAM" id="SSF54534">
    <property type="entry name" value="FKBP-like"/>
    <property type="match status" value="1"/>
</dbReference>
<dbReference type="PANTHER" id="PTHR45779:SF14">
    <property type="entry name" value="PEPTIDYLPROLYL ISOMERASE"/>
    <property type="match status" value="1"/>
</dbReference>
<name>A0AAD3TVD7_9TREE</name>
<evidence type="ECO:0000256" key="4">
    <source>
        <dbReference type="ARBA" id="ARBA00023235"/>
    </source>
</evidence>
<feature type="chain" id="PRO_5042126799" description="peptidylprolyl isomerase" evidence="6">
    <location>
        <begin position="20"/>
        <end position="137"/>
    </location>
</feature>
<evidence type="ECO:0000259" key="7">
    <source>
        <dbReference type="PROSITE" id="PS50059"/>
    </source>
</evidence>
<dbReference type="GO" id="GO:0005783">
    <property type="term" value="C:endoplasmic reticulum"/>
    <property type="evidence" value="ECO:0007669"/>
    <property type="project" value="TreeGrafter"/>
</dbReference>
<dbReference type="FunFam" id="3.10.50.40:FF:000006">
    <property type="entry name" value="Peptidyl-prolyl cis-trans isomerase"/>
    <property type="match status" value="1"/>
</dbReference>
<dbReference type="EC" id="5.2.1.8" evidence="2 5"/>
<dbReference type="GO" id="GO:0003755">
    <property type="term" value="F:peptidyl-prolyl cis-trans isomerase activity"/>
    <property type="evidence" value="ECO:0007669"/>
    <property type="project" value="UniProtKB-KW"/>
</dbReference>
<feature type="signal peptide" evidence="6">
    <location>
        <begin position="1"/>
        <end position="19"/>
    </location>
</feature>
<dbReference type="InterPro" id="IPR001179">
    <property type="entry name" value="PPIase_FKBP_dom"/>
</dbReference>
<evidence type="ECO:0000256" key="2">
    <source>
        <dbReference type="ARBA" id="ARBA00013194"/>
    </source>
</evidence>
<accession>A0AAD3TVD7</accession>
<dbReference type="AlphaFoldDB" id="A0AAD3TVD7"/>
<dbReference type="InterPro" id="IPR044609">
    <property type="entry name" value="FKBP2/11"/>
</dbReference>
<keyword evidence="6" id="KW-0732">Signal</keyword>
<proteinExistence type="predicted"/>
<dbReference type="EMBL" id="BTCM01000004">
    <property type="protein sequence ID" value="GMK57585.1"/>
    <property type="molecule type" value="Genomic_DNA"/>
</dbReference>
<comment type="caution">
    <text evidence="8">The sequence shown here is derived from an EMBL/GenBank/DDBJ whole genome shotgun (WGS) entry which is preliminary data.</text>
</comment>
<dbReference type="Proteomes" id="UP001222932">
    <property type="component" value="Unassembled WGS sequence"/>
</dbReference>